<evidence type="ECO:0000256" key="1">
    <source>
        <dbReference type="ARBA" id="ARBA00010617"/>
    </source>
</evidence>
<dbReference type="GO" id="GO:0020037">
    <property type="term" value="F:heme binding"/>
    <property type="evidence" value="ECO:0007669"/>
    <property type="project" value="InterPro"/>
</dbReference>
<dbReference type="GO" id="GO:0016705">
    <property type="term" value="F:oxidoreductase activity, acting on paired donors, with incorporation or reduction of molecular oxygen"/>
    <property type="evidence" value="ECO:0007669"/>
    <property type="project" value="InterPro"/>
</dbReference>
<sequence>MTSVPQFSAVPLYTAEHAADPQRSFARLREQGPVGLAEIDAGVLVWVITDYRAALDLFHDQTGLWTKDTRGWMEHVPADSPVMPMLQWRPSLFFADGQEHAHLRRVITDSFALLDPRHVRETTLRHADMLLAEFSHAGRADLVNQYARRLPLMVLNSLFGMPDAGAAQLIGAVEAMTSTDLTRKAQGEESLGAYLGTLYQTKAAQRGNDLTSWFIDHPNGLSPEEVTNQVLITQGAAWETLAGLIANTAARILSDDRYRGTLTTGSLPIRHAIDDVLWNDPPLAMYSLHRPNRSVHFHGRDIEQGQPVFVSYAAINTCPYTGQTSEGFRSDRKAHLAFAAGPHECPAQSIALVVAIAAIERLTATLPDIELAVPAEQLAHRPDPIYRVLTALPCRFTPLTPAPSTPPRLASTEPRRPAAGRLPASARSR</sequence>
<dbReference type="InterPro" id="IPR036396">
    <property type="entry name" value="Cyt_P450_sf"/>
</dbReference>
<comment type="caution">
    <text evidence="3">The sequence shown here is derived from an EMBL/GenBank/DDBJ whole genome shotgun (WGS) entry which is preliminary data.</text>
</comment>
<evidence type="ECO:0000313" key="3">
    <source>
        <dbReference type="EMBL" id="TLQ39352.1"/>
    </source>
</evidence>
<dbReference type="InterPro" id="IPR002397">
    <property type="entry name" value="Cyt_P450_B"/>
</dbReference>
<evidence type="ECO:0000256" key="2">
    <source>
        <dbReference type="SAM" id="MobiDB-lite"/>
    </source>
</evidence>
<dbReference type="PANTHER" id="PTHR46696">
    <property type="entry name" value="P450, PUTATIVE (EUROFUNG)-RELATED"/>
    <property type="match status" value="1"/>
</dbReference>
<dbReference type="Proteomes" id="UP000305921">
    <property type="component" value="Unassembled WGS sequence"/>
</dbReference>
<reference evidence="3 4" key="1">
    <citation type="submission" date="2019-05" db="EMBL/GenBank/DDBJ databases">
        <title>Streptomyces marianii sp. nov., a novel marine actinomycete from southern coast of India.</title>
        <authorList>
            <person name="Iniyan A.M."/>
            <person name="Wink J."/>
            <person name="Ramprasad E."/>
            <person name="Ramana C.V."/>
            <person name="Bunk B."/>
            <person name="Sproer C."/>
            <person name="Joseph F.-J.R.S."/>
            <person name="Vincent S.G.P."/>
        </authorList>
    </citation>
    <scope>NUCLEOTIDE SEQUENCE [LARGE SCALE GENOMIC DNA]</scope>
    <source>
        <strain evidence="3 4">ICN19</strain>
    </source>
</reference>
<protein>
    <submittedName>
        <fullName evidence="3">Cytochrome P450</fullName>
    </submittedName>
</protein>
<dbReference type="GO" id="GO:0005506">
    <property type="term" value="F:iron ion binding"/>
    <property type="evidence" value="ECO:0007669"/>
    <property type="project" value="InterPro"/>
</dbReference>
<feature type="region of interest" description="Disordered" evidence="2">
    <location>
        <begin position="399"/>
        <end position="429"/>
    </location>
</feature>
<keyword evidence="4" id="KW-1185">Reference proteome</keyword>
<dbReference type="PANTHER" id="PTHR46696:SF1">
    <property type="entry name" value="CYTOCHROME P450 YJIB-RELATED"/>
    <property type="match status" value="1"/>
</dbReference>
<comment type="similarity">
    <text evidence="1">Belongs to the cytochrome P450 family.</text>
</comment>
<dbReference type="EMBL" id="VAWE01000002">
    <property type="protein sequence ID" value="TLQ39352.1"/>
    <property type="molecule type" value="Genomic_DNA"/>
</dbReference>
<dbReference type="OrthoDB" id="4133219at2"/>
<accession>A0A5R9DWV2</accession>
<proteinExistence type="inferred from homology"/>
<dbReference type="AlphaFoldDB" id="A0A5R9DWV2"/>
<dbReference type="PRINTS" id="PR00359">
    <property type="entry name" value="BP450"/>
</dbReference>
<dbReference type="SUPFAM" id="SSF48264">
    <property type="entry name" value="Cytochrome P450"/>
    <property type="match status" value="1"/>
</dbReference>
<dbReference type="RefSeq" id="WP_138058164.1">
    <property type="nucleotide sequence ID" value="NZ_VAWE01000002.1"/>
</dbReference>
<dbReference type="GO" id="GO:0004497">
    <property type="term" value="F:monooxygenase activity"/>
    <property type="evidence" value="ECO:0007669"/>
    <property type="project" value="InterPro"/>
</dbReference>
<organism evidence="3 4">
    <name type="scientific">Streptomyces marianii</name>
    <dbReference type="NCBI Taxonomy" id="1817406"/>
    <lineage>
        <taxon>Bacteria</taxon>
        <taxon>Bacillati</taxon>
        <taxon>Actinomycetota</taxon>
        <taxon>Actinomycetes</taxon>
        <taxon>Kitasatosporales</taxon>
        <taxon>Streptomycetaceae</taxon>
        <taxon>Streptomyces</taxon>
    </lineage>
</organism>
<gene>
    <name evidence="3" type="ORF">FEF34_38885</name>
</gene>
<name>A0A5R9DWV2_9ACTN</name>
<dbReference type="Gene3D" id="1.10.630.10">
    <property type="entry name" value="Cytochrome P450"/>
    <property type="match status" value="1"/>
</dbReference>
<evidence type="ECO:0000313" key="4">
    <source>
        <dbReference type="Proteomes" id="UP000305921"/>
    </source>
</evidence>